<keyword evidence="3" id="KW-0677">Repeat</keyword>
<evidence type="ECO:0000259" key="4">
    <source>
        <dbReference type="PROSITE" id="PS50104"/>
    </source>
</evidence>
<dbReference type="Gene3D" id="3.40.50.10140">
    <property type="entry name" value="Toll/interleukin-1 receptor homology (TIR) domain"/>
    <property type="match status" value="1"/>
</dbReference>
<dbReference type="PANTHER" id="PTHR22998">
    <property type="entry name" value="SARM1"/>
    <property type="match status" value="1"/>
</dbReference>
<dbReference type="InterPro" id="IPR039184">
    <property type="entry name" value="SARM1"/>
</dbReference>
<reference evidence="5" key="2">
    <citation type="journal article" date="2021" name="PeerJ">
        <title>Extensive microbial diversity within the chicken gut microbiome revealed by metagenomics and culture.</title>
        <authorList>
            <person name="Gilroy R."/>
            <person name="Ravi A."/>
            <person name="Getino M."/>
            <person name="Pursley I."/>
            <person name="Horton D.L."/>
            <person name="Alikhan N.F."/>
            <person name="Baker D."/>
            <person name="Gharbi K."/>
            <person name="Hall N."/>
            <person name="Watson M."/>
            <person name="Adriaenssens E.M."/>
            <person name="Foster-Nyarko E."/>
            <person name="Jarju S."/>
            <person name="Secka A."/>
            <person name="Antonio M."/>
            <person name="Oren A."/>
            <person name="Chaudhuri R.R."/>
            <person name="La Ragione R."/>
            <person name="Hildebrand F."/>
            <person name="Pallen M.J."/>
        </authorList>
    </citation>
    <scope>NUCLEOTIDE SEQUENCE</scope>
    <source>
        <strain evidence="5">9366</strain>
    </source>
</reference>
<dbReference type="Gene3D" id="3.40.50.150">
    <property type="entry name" value="Vaccinia Virus protein VP39"/>
    <property type="match status" value="1"/>
</dbReference>
<dbReference type="GO" id="GO:0007165">
    <property type="term" value="P:signal transduction"/>
    <property type="evidence" value="ECO:0007669"/>
    <property type="project" value="InterPro"/>
</dbReference>
<dbReference type="GO" id="GO:0005737">
    <property type="term" value="C:cytoplasm"/>
    <property type="evidence" value="ECO:0007669"/>
    <property type="project" value="UniProtKB-SubCell"/>
</dbReference>
<dbReference type="InterPro" id="IPR029063">
    <property type="entry name" value="SAM-dependent_MTases_sf"/>
</dbReference>
<evidence type="ECO:0000256" key="2">
    <source>
        <dbReference type="ARBA" id="ARBA00022490"/>
    </source>
</evidence>
<keyword evidence="2" id="KW-0963">Cytoplasm</keyword>
<evidence type="ECO:0000313" key="5">
    <source>
        <dbReference type="EMBL" id="HIU62391.1"/>
    </source>
</evidence>
<dbReference type="Proteomes" id="UP000824145">
    <property type="component" value="Unassembled WGS sequence"/>
</dbReference>
<dbReference type="InterPro" id="IPR035897">
    <property type="entry name" value="Toll_tir_struct_dom_sf"/>
</dbReference>
<dbReference type="InterPro" id="IPR000157">
    <property type="entry name" value="TIR_dom"/>
</dbReference>
<name>A0A9D1SJE4_9FIRM</name>
<dbReference type="Pfam" id="PF13676">
    <property type="entry name" value="TIR_2"/>
    <property type="match status" value="1"/>
</dbReference>
<protein>
    <submittedName>
        <fullName evidence="5">TIR domain-containing protein</fullName>
    </submittedName>
</protein>
<evidence type="ECO:0000313" key="6">
    <source>
        <dbReference type="Proteomes" id="UP000824145"/>
    </source>
</evidence>
<proteinExistence type="predicted"/>
<accession>A0A9D1SJE4</accession>
<evidence type="ECO:0000256" key="3">
    <source>
        <dbReference type="ARBA" id="ARBA00022737"/>
    </source>
</evidence>
<dbReference type="SMART" id="SM00255">
    <property type="entry name" value="TIR"/>
    <property type="match status" value="1"/>
</dbReference>
<feature type="domain" description="TIR" evidence="4">
    <location>
        <begin position="1"/>
        <end position="136"/>
    </location>
</feature>
<dbReference type="GO" id="GO:0048678">
    <property type="term" value="P:response to axon injury"/>
    <property type="evidence" value="ECO:0007669"/>
    <property type="project" value="InterPro"/>
</dbReference>
<dbReference type="SUPFAM" id="SSF52200">
    <property type="entry name" value="Toll/Interleukin receptor TIR domain"/>
    <property type="match status" value="1"/>
</dbReference>
<sequence>MYDIFISYRRDGSFEMARLLYDHLRMRGLNVFFDLQELRSGKFNVKLYSAIDESSNFLLVLPQGGLDRCVNEDDWLRMEIEYAIEKNKNIVPLMMNGFDWPKDLPDSLKNLPLYNAVSMSREYLDASIERVLSMCVNLRLRGGMRVKEEDERIQNDYFSFDDEKERRRLQIQEELTRAIEVAEYEKIEREYDELIVLDLSFVTADSIMAKLENCQKVAKLIGIESDEKSVEYANERYGEQGKRVFYCMDMESEGFEAALDKVMSENGVKEFNVINLSWVLMNLRSPFKLLKILRKKLSKNGAVFVKDIDDAYNIAYPDENGYFERAVEICNRDELSGYRRSGRQVYTLLYRAGFKKTQLNRLCITTAEMDSDQRSNLFETYFSFVREDLRVLAEKYPDDKRVAADLEWYENVYDDMEELFQDDAFYFSFGVMLFTAKK</sequence>
<gene>
    <name evidence="5" type="ORF">IAB07_01295</name>
</gene>
<comment type="caution">
    <text evidence="5">The sequence shown here is derived from an EMBL/GenBank/DDBJ whole genome shotgun (WGS) entry which is preliminary data.</text>
</comment>
<dbReference type="PANTHER" id="PTHR22998:SF1">
    <property type="entry name" value="NAD(+) HYDROLASE SARM1"/>
    <property type="match status" value="1"/>
</dbReference>
<evidence type="ECO:0000256" key="1">
    <source>
        <dbReference type="ARBA" id="ARBA00004496"/>
    </source>
</evidence>
<dbReference type="GO" id="GO:0003953">
    <property type="term" value="F:NAD+ nucleosidase activity"/>
    <property type="evidence" value="ECO:0007669"/>
    <property type="project" value="InterPro"/>
</dbReference>
<reference evidence="5" key="1">
    <citation type="submission" date="2020-10" db="EMBL/GenBank/DDBJ databases">
        <authorList>
            <person name="Gilroy R."/>
        </authorList>
    </citation>
    <scope>NUCLEOTIDE SEQUENCE</scope>
    <source>
        <strain evidence="5">9366</strain>
    </source>
</reference>
<dbReference type="GO" id="GO:0035591">
    <property type="term" value="F:signaling adaptor activity"/>
    <property type="evidence" value="ECO:0007669"/>
    <property type="project" value="InterPro"/>
</dbReference>
<dbReference type="EMBL" id="DVNJ01000003">
    <property type="protein sequence ID" value="HIU62391.1"/>
    <property type="molecule type" value="Genomic_DNA"/>
</dbReference>
<dbReference type="PROSITE" id="PS50104">
    <property type="entry name" value="TIR"/>
    <property type="match status" value="1"/>
</dbReference>
<comment type="subcellular location">
    <subcellularLocation>
        <location evidence="1">Cytoplasm</location>
    </subcellularLocation>
</comment>
<organism evidence="5 6">
    <name type="scientific">Candidatus Caccalectryoclostridium excrementigallinarum</name>
    <dbReference type="NCBI Taxonomy" id="2840710"/>
    <lineage>
        <taxon>Bacteria</taxon>
        <taxon>Bacillati</taxon>
        <taxon>Bacillota</taxon>
        <taxon>Clostridia</taxon>
        <taxon>Christensenellales</taxon>
        <taxon>Christensenellaceae</taxon>
        <taxon>Christensenellaceae incertae sedis</taxon>
        <taxon>Candidatus Caccalectryoclostridium</taxon>
    </lineage>
</organism>
<dbReference type="SUPFAM" id="SSF53335">
    <property type="entry name" value="S-adenosyl-L-methionine-dependent methyltransferases"/>
    <property type="match status" value="1"/>
</dbReference>
<dbReference type="AlphaFoldDB" id="A0A9D1SJE4"/>